<dbReference type="Gene3D" id="1.10.287.1490">
    <property type="match status" value="2"/>
</dbReference>
<name>A0A4R0RJP2_9APHY</name>
<dbReference type="PANTHER" id="PTHR18937">
    <property type="entry name" value="STRUCTURAL MAINTENANCE OF CHROMOSOMES SMC FAMILY MEMBER"/>
    <property type="match status" value="1"/>
</dbReference>
<organism evidence="6 7">
    <name type="scientific">Steccherinum ochraceum</name>
    <dbReference type="NCBI Taxonomy" id="92696"/>
    <lineage>
        <taxon>Eukaryota</taxon>
        <taxon>Fungi</taxon>
        <taxon>Dikarya</taxon>
        <taxon>Basidiomycota</taxon>
        <taxon>Agaricomycotina</taxon>
        <taxon>Agaricomycetes</taxon>
        <taxon>Polyporales</taxon>
        <taxon>Steccherinaceae</taxon>
        <taxon>Steccherinum</taxon>
    </lineage>
</organism>
<feature type="domain" description="Centrosomin N-terminal motif 1" evidence="5">
    <location>
        <begin position="131"/>
        <end position="203"/>
    </location>
</feature>
<dbReference type="STRING" id="92696.A0A4R0RJP2"/>
<feature type="coiled-coil region" evidence="3">
    <location>
        <begin position="925"/>
        <end position="1023"/>
    </location>
</feature>
<evidence type="ECO:0000256" key="1">
    <source>
        <dbReference type="ARBA" id="ARBA00004496"/>
    </source>
</evidence>
<evidence type="ECO:0000256" key="3">
    <source>
        <dbReference type="SAM" id="Coils"/>
    </source>
</evidence>
<feature type="compositionally biased region" description="Low complexity" evidence="4">
    <location>
        <begin position="41"/>
        <end position="63"/>
    </location>
</feature>
<feature type="region of interest" description="Disordered" evidence="4">
    <location>
        <begin position="1"/>
        <end position="63"/>
    </location>
</feature>
<evidence type="ECO:0000313" key="6">
    <source>
        <dbReference type="EMBL" id="TCD62514.1"/>
    </source>
</evidence>
<feature type="coiled-coil region" evidence="3">
    <location>
        <begin position="132"/>
        <end position="159"/>
    </location>
</feature>
<dbReference type="AlphaFoldDB" id="A0A4R0RJP2"/>
<dbReference type="InterPro" id="IPR012943">
    <property type="entry name" value="Cnn_1N"/>
</dbReference>
<evidence type="ECO:0000313" key="7">
    <source>
        <dbReference type="Proteomes" id="UP000292702"/>
    </source>
</evidence>
<sequence length="1043" mass="119472">MSAALNARGDASIQSIGSHPDLSLGSFVSGISTPVRGSRVPSASTATSSAPLSTPSPPTAAAAFRKRLEEGTPVARRFSSHGIDDDEGIDVLDTPGREKRLDDHLDTATPGRAKRTKSTSGPATKGGTNLTLRDQEKHIDNLKKENFNIKLKVHFLEERLAQLAPDQIDSALKQNINLKIEVQQRGMELKKFKKLIMDLQRELDRLQRGSGGAEARARELEERLEEREREIRELRRRRAVGPEDGALRELETRNQELEEQLDSVRGLLEENMEEMERLREIAEQRGDGDRSDDLRRHAEELEMENEDLRTKVDEAEELLAHRTDEKEDLADEVEALRLEIEDIQRRREAESLERSQSRAQVLEEREEREAVEDDLNAFRDKLAAVQIELQQKDDDIEVKNREIEDLIGEHERIVETVQDEWRGEVEEARNQVEELRDILEQRDAESKELRMHVSDLEAGTTEMHEKFEAALAHLEQESEEKDAEIEAANREIEKLGEQVYLLEEENDRIKEESERIREDDAVERERLEALASALKEKVAALKAQLDEAQDLYEARKQEADDQRDHTEELSRHIENLVAELKRERGNREAFEKDLAEARKEYDEASRRDRRALEAKESSLQSALNDLARTQSLLTQRESDLAQVQQALQAIESESKKLGESHTTARFSLELEVDRLKRDVERMEDELKRARKDLDDREGKGRDRDGVIDKLHAENRDLASQLAAQTQARLNVSEKLDDAQTNLKSAETELTSLRTKVSELEQRLSKDQRTLLTAEAQYRDQLTERNTLLLTIYQYMDKILGVDKTPKKNGQAETKPFTNFSVFHDNLITRLKALSQIQLDFDKRTKEAESRYSDKLNDLRKQLENRWKQIDKFETSLKAIAEAKASWKKKLSIKEGEVDALKATNGELQAAISSSRKPGQADSMEVRALTARAVNAERRVQNLQNQLLASEEKVTTINQKTTVADSKWEARVKEYETRLRLAEEKVKRERQGGKERAVELETQTKSYQRQIDLAQKRIQQLNDIIDSAGLITKTPKSTSPVAKS</sequence>
<gene>
    <name evidence="6" type="ORF">EIP91_006788</name>
</gene>
<dbReference type="Pfam" id="PF07989">
    <property type="entry name" value="Cnn_1N"/>
    <property type="match status" value="1"/>
</dbReference>
<keyword evidence="3" id="KW-0175">Coiled coil</keyword>
<comment type="caution">
    <text evidence="6">The sequence shown here is derived from an EMBL/GenBank/DDBJ whole genome shotgun (WGS) entry which is preliminary data.</text>
</comment>
<evidence type="ECO:0000256" key="4">
    <source>
        <dbReference type="SAM" id="MobiDB-lite"/>
    </source>
</evidence>
<dbReference type="EMBL" id="RWJN01000365">
    <property type="protein sequence ID" value="TCD62514.1"/>
    <property type="molecule type" value="Genomic_DNA"/>
</dbReference>
<keyword evidence="2" id="KW-0963">Cytoplasm</keyword>
<dbReference type="GO" id="GO:0005737">
    <property type="term" value="C:cytoplasm"/>
    <property type="evidence" value="ECO:0007669"/>
    <property type="project" value="UniProtKB-SubCell"/>
</dbReference>
<feature type="region of interest" description="Disordered" evidence="4">
    <location>
        <begin position="78"/>
        <end position="129"/>
    </location>
</feature>
<evidence type="ECO:0000259" key="5">
    <source>
        <dbReference type="Pfam" id="PF07989"/>
    </source>
</evidence>
<comment type="subcellular location">
    <subcellularLocation>
        <location evidence="1">Cytoplasm</location>
    </subcellularLocation>
</comment>
<dbReference type="OrthoDB" id="10255000at2759"/>
<dbReference type="GO" id="GO:0005815">
    <property type="term" value="C:microtubule organizing center"/>
    <property type="evidence" value="ECO:0007669"/>
    <property type="project" value="InterPro"/>
</dbReference>
<evidence type="ECO:0000256" key="2">
    <source>
        <dbReference type="ARBA" id="ARBA00022490"/>
    </source>
</evidence>
<feature type="compositionally biased region" description="Basic and acidic residues" evidence="4">
    <location>
        <begin position="95"/>
        <end position="106"/>
    </location>
</feature>
<protein>
    <recommendedName>
        <fullName evidence="5">Centrosomin N-terminal motif 1 domain-containing protein</fullName>
    </recommendedName>
</protein>
<accession>A0A4R0RJP2</accession>
<keyword evidence="7" id="KW-1185">Reference proteome</keyword>
<feature type="compositionally biased region" description="Polar residues" evidence="4">
    <location>
        <begin position="118"/>
        <end position="129"/>
    </location>
</feature>
<reference evidence="6 7" key="1">
    <citation type="submission" date="2018-11" db="EMBL/GenBank/DDBJ databases">
        <title>Genome assembly of Steccherinum ochraceum LE-BIN_3174, the white-rot fungus of the Steccherinaceae family (The Residual Polyporoid clade, Polyporales, Basidiomycota).</title>
        <authorList>
            <person name="Fedorova T.V."/>
            <person name="Glazunova O.A."/>
            <person name="Landesman E.O."/>
            <person name="Moiseenko K.V."/>
            <person name="Psurtseva N.V."/>
            <person name="Savinova O.S."/>
            <person name="Shakhova N.V."/>
            <person name="Tyazhelova T.V."/>
            <person name="Vasina D.V."/>
        </authorList>
    </citation>
    <scope>NUCLEOTIDE SEQUENCE [LARGE SCALE GENOMIC DNA]</scope>
    <source>
        <strain evidence="6 7">LE-BIN_3174</strain>
    </source>
</reference>
<dbReference type="Proteomes" id="UP000292702">
    <property type="component" value="Unassembled WGS sequence"/>
</dbReference>
<proteinExistence type="predicted"/>
<feature type="coiled-coil region" evidence="3">
    <location>
        <begin position="189"/>
        <end position="776"/>
    </location>
</feature>